<gene>
    <name evidence="1" type="ORF">RIMI_LOCUS15266678</name>
</gene>
<evidence type="ECO:0000313" key="1">
    <source>
        <dbReference type="EMBL" id="CAJ0955832.1"/>
    </source>
</evidence>
<organism evidence="1 2">
    <name type="scientific">Ranitomeya imitator</name>
    <name type="common">mimic poison frog</name>
    <dbReference type="NCBI Taxonomy" id="111125"/>
    <lineage>
        <taxon>Eukaryota</taxon>
        <taxon>Metazoa</taxon>
        <taxon>Chordata</taxon>
        <taxon>Craniata</taxon>
        <taxon>Vertebrata</taxon>
        <taxon>Euteleostomi</taxon>
        <taxon>Amphibia</taxon>
        <taxon>Batrachia</taxon>
        <taxon>Anura</taxon>
        <taxon>Neobatrachia</taxon>
        <taxon>Hyloidea</taxon>
        <taxon>Dendrobatidae</taxon>
        <taxon>Dendrobatinae</taxon>
        <taxon>Ranitomeya</taxon>
    </lineage>
</organism>
<name>A0ABN9M0M9_9NEOB</name>
<evidence type="ECO:0000313" key="2">
    <source>
        <dbReference type="Proteomes" id="UP001176940"/>
    </source>
</evidence>
<dbReference type="EMBL" id="CAUEEQ010040727">
    <property type="protein sequence ID" value="CAJ0955832.1"/>
    <property type="molecule type" value="Genomic_DNA"/>
</dbReference>
<protein>
    <submittedName>
        <fullName evidence="1">Uncharacterized protein</fullName>
    </submittedName>
</protein>
<comment type="caution">
    <text evidence="1">The sequence shown here is derived from an EMBL/GenBank/DDBJ whole genome shotgun (WGS) entry which is preliminary data.</text>
</comment>
<proteinExistence type="predicted"/>
<sequence length="118" mass="13741">MELFLCSNIIKGDSFTHPHSGKRFSIKGHFTCNTTFVVYLIKCPCGLGYVVPAHFIQNNHTVAQLRYQVIEHVPLARRGGDRIKKLKERESFWIHTLQTLTPLGLNREYEFYHFQSMS</sequence>
<reference evidence="1" key="1">
    <citation type="submission" date="2023-07" db="EMBL/GenBank/DDBJ databases">
        <authorList>
            <person name="Stuckert A."/>
        </authorList>
    </citation>
    <scope>NUCLEOTIDE SEQUENCE</scope>
</reference>
<keyword evidence="2" id="KW-1185">Reference proteome</keyword>
<accession>A0ABN9M0M9</accession>
<dbReference type="Proteomes" id="UP001176940">
    <property type="component" value="Unassembled WGS sequence"/>
</dbReference>